<organism evidence="1 2">
    <name type="scientific">Penicillium olsonii</name>
    <dbReference type="NCBI Taxonomy" id="99116"/>
    <lineage>
        <taxon>Eukaryota</taxon>
        <taxon>Fungi</taxon>
        <taxon>Dikarya</taxon>
        <taxon>Ascomycota</taxon>
        <taxon>Pezizomycotina</taxon>
        <taxon>Eurotiomycetes</taxon>
        <taxon>Eurotiomycetidae</taxon>
        <taxon>Eurotiales</taxon>
        <taxon>Aspergillaceae</taxon>
        <taxon>Penicillium</taxon>
    </lineage>
</organism>
<evidence type="ECO:0000313" key="1">
    <source>
        <dbReference type="EMBL" id="CAG8124266.1"/>
    </source>
</evidence>
<comment type="caution">
    <text evidence="1">The sequence shown here is derived from an EMBL/GenBank/DDBJ whole genome shotgun (WGS) entry which is preliminary data.</text>
</comment>
<dbReference type="AlphaFoldDB" id="A0A9W4HUF1"/>
<gene>
    <name evidence="1" type="ORF">POLS_LOCUS5326</name>
</gene>
<evidence type="ECO:0008006" key="3">
    <source>
        <dbReference type="Google" id="ProtNLM"/>
    </source>
</evidence>
<accession>A0A9W4HUF1</accession>
<dbReference type="OrthoDB" id="3478523at2759"/>
<reference evidence="1" key="1">
    <citation type="submission" date="2021-07" db="EMBL/GenBank/DDBJ databases">
        <authorList>
            <person name="Branca A.L. A."/>
        </authorList>
    </citation>
    <scope>NUCLEOTIDE SEQUENCE</scope>
</reference>
<name>A0A9W4HUF1_PENOL</name>
<sequence>MAEKSLPIGSIVKSLSTLPTELAYQIIDDLRVKDILKLLCYNNERVNACIGSHPVCRALFDLTSDENFAKIRFAAQFYRDLFIEVYPPLSADGWLKHKWLPLNIHCVDLKDRELILIEMRDHIHCELYLHWVQLDWTRFGAPDYPDLKHSQAPPPWNRLSFENMKEQWEEIKQAKAVLFKLRSSELDWASKMLEANPDILKRTLDPRQERRSNTTHIVSRMKNGAEKIIRASGQRLVQVEHFKYKFFEVIPFDSALVELLEMMEKRGILSGDQLTVNASDNSDVAASHPSSIREAANIIVEGMNHFDHSTLSADEREKIRKWPRSPYDEGPDDVDVARTGNTPWSGKPELVNDVNVEGPYFTPHKIGKHSTFMRLRDYRWSPHGDGERKWLQAFVDLYRYLKGLE</sequence>
<dbReference type="EMBL" id="CAJVOS010000027">
    <property type="protein sequence ID" value="CAG8124266.1"/>
    <property type="molecule type" value="Genomic_DNA"/>
</dbReference>
<dbReference type="Proteomes" id="UP001153618">
    <property type="component" value="Unassembled WGS sequence"/>
</dbReference>
<proteinExistence type="predicted"/>
<keyword evidence="2" id="KW-1185">Reference proteome</keyword>
<protein>
    <recommendedName>
        <fullName evidence="3">F-box domain-containing protein</fullName>
    </recommendedName>
</protein>
<evidence type="ECO:0000313" key="2">
    <source>
        <dbReference type="Proteomes" id="UP001153618"/>
    </source>
</evidence>